<evidence type="ECO:0000313" key="3">
    <source>
        <dbReference type="Proteomes" id="UP001645859"/>
    </source>
</evidence>
<keyword evidence="3" id="KW-1185">Reference proteome</keyword>
<proteinExistence type="predicted"/>
<feature type="compositionally biased region" description="Basic and acidic residues" evidence="1">
    <location>
        <begin position="86"/>
        <end position="110"/>
    </location>
</feature>
<dbReference type="EMBL" id="QYAC01000003">
    <property type="protein sequence ID" value="MBL3678879.1"/>
    <property type="molecule type" value="Genomic_DNA"/>
</dbReference>
<gene>
    <name evidence="2" type="ORF">D3230_06165</name>
</gene>
<feature type="region of interest" description="Disordered" evidence="1">
    <location>
        <begin position="1"/>
        <end position="65"/>
    </location>
</feature>
<accession>A0ABS1SEA8</accession>
<organism evidence="2 3">
    <name type="scientific">Leucobacter chromiireducens subsp. solipictus</name>
    <dbReference type="NCBI Taxonomy" id="398235"/>
    <lineage>
        <taxon>Bacteria</taxon>
        <taxon>Bacillati</taxon>
        <taxon>Actinomycetota</taxon>
        <taxon>Actinomycetes</taxon>
        <taxon>Micrococcales</taxon>
        <taxon>Microbacteriaceae</taxon>
        <taxon>Leucobacter</taxon>
    </lineage>
</organism>
<name>A0ABS1SEA8_9MICO</name>
<protein>
    <submittedName>
        <fullName evidence="2">Uncharacterized protein</fullName>
    </submittedName>
</protein>
<sequence length="133" mass="14851">MQAEAARPTDPVAAEVAEAQRSMLAVHRDPTLNAPEADPETSEPEADAEEKRRTQVRWVRPTELAMQGGARATGWGLDLRAKLGQRVRDARVERKQDRAERRSARAERLPDLSISGRRARRASSQERSGMGLR</sequence>
<feature type="region of interest" description="Disordered" evidence="1">
    <location>
        <begin position="86"/>
        <end position="133"/>
    </location>
</feature>
<dbReference type="Proteomes" id="UP001645859">
    <property type="component" value="Unassembled WGS sequence"/>
</dbReference>
<comment type="caution">
    <text evidence="2">The sequence shown here is derived from an EMBL/GenBank/DDBJ whole genome shotgun (WGS) entry which is preliminary data.</text>
</comment>
<feature type="compositionally biased region" description="Acidic residues" evidence="1">
    <location>
        <begin position="37"/>
        <end position="48"/>
    </location>
</feature>
<evidence type="ECO:0000313" key="2">
    <source>
        <dbReference type="EMBL" id="MBL3678879.1"/>
    </source>
</evidence>
<evidence type="ECO:0000256" key="1">
    <source>
        <dbReference type="SAM" id="MobiDB-lite"/>
    </source>
</evidence>
<reference evidence="2 3" key="1">
    <citation type="submission" date="2018-09" db="EMBL/GenBank/DDBJ databases">
        <title>Comparative genomics of Leucobacter spp.</title>
        <authorList>
            <person name="Reis A.C."/>
            <person name="Kolvenbach B.A."/>
            <person name="Corvini P.F.X."/>
            <person name="Nunes O.C."/>
        </authorList>
    </citation>
    <scope>NUCLEOTIDE SEQUENCE [LARGE SCALE GENOMIC DNA]</scope>
    <source>
        <strain evidence="2 3">TAN 31504</strain>
    </source>
</reference>